<name>A0A8S2PXJ5_9BILA</name>
<comment type="caution">
    <text evidence="1">The sequence shown here is derived from an EMBL/GenBank/DDBJ whole genome shotgun (WGS) entry which is preliminary data.</text>
</comment>
<proteinExistence type="predicted"/>
<gene>
    <name evidence="1" type="ORF">SRO942_LOCUS27892</name>
</gene>
<feature type="non-terminal residue" evidence="1">
    <location>
        <position position="83"/>
    </location>
</feature>
<evidence type="ECO:0000313" key="1">
    <source>
        <dbReference type="EMBL" id="CAF4075983.1"/>
    </source>
</evidence>
<protein>
    <submittedName>
        <fullName evidence="1">Uncharacterized protein</fullName>
    </submittedName>
</protein>
<accession>A0A8S2PXJ5</accession>
<organism evidence="1 2">
    <name type="scientific">Didymodactylos carnosus</name>
    <dbReference type="NCBI Taxonomy" id="1234261"/>
    <lineage>
        <taxon>Eukaryota</taxon>
        <taxon>Metazoa</taxon>
        <taxon>Spiralia</taxon>
        <taxon>Gnathifera</taxon>
        <taxon>Rotifera</taxon>
        <taxon>Eurotatoria</taxon>
        <taxon>Bdelloidea</taxon>
        <taxon>Philodinida</taxon>
        <taxon>Philodinidae</taxon>
        <taxon>Didymodactylos</taxon>
    </lineage>
</organism>
<dbReference type="EMBL" id="CAJOBC010027803">
    <property type="protein sequence ID" value="CAF4075983.1"/>
    <property type="molecule type" value="Genomic_DNA"/>
</dbReference>
<sequence>LTTARGRGRHTDDLFGDHPRRTITRQSTIRNRATGTTNLNPYERILISDTFSTSGDPISDLVSQLVGSTTSSGTPTPTTTSEL</sequence>
<reference evidence="1" key="1">
    <citation type="submission" date="2021-02" db="EMBL/GenBank/DDBJ databases">
        <authorList>
            <person name="Nowell W R."/>
        </authorList>
    </citation>
    <scope>NUCLEOTIDE SEQUENCE</scope>
</reference>
<feature type="non-terminal residue" evidence="1">
    <location>
        <position position="1"/>
    </location>
</feature>
<dbReference type="AlphaFoldDB" id="A0A8S2PXJ5"/>
<evidence type="ECO:0000313" key="2">
    <source>
        <dbReference type="Proteomes" id="UP000681722"/>
    </source>
</evidence>
<dbReference type="Proteomes" id="UP000681722">
    <property type="component" value="Unassembled WGS sequence"/>
</dbReference>